<evidence type="ECO:0000313" key="2">
    <source>
        <dbReference type="EMBL" id="POV98168.1"/>
    </source>
</evidence>
<reference evidence="3" key="2">
    <citation type="journal article" date="2018" name="BMC Genomics">
        <title>Genomic insights into host adaptation between the wheat stripe rust pathogen (Puccinia striiformis f. sp. tritici) and the barley stripe rust pathogen (Puccinia striiformis f. sp. hordei).</title>
        <authorList>
            <person name="Xia C."/>
            <person name="Wang M."/>
            <person name="Yin C."/>
            <person name="Cornejo O.E."/>
            <person name="Hulbert S.H."/>
            <person name="Chen X."/>
        </authorList>
    </citation>
    <scope>NUCLEOTIDE SEQUENCE [LARGE SCALE GENOMIC DNA]</scope>
    <source>
        <strain evidence="3">93TX-2</strain>
    </source>
</reference>
<protein>
    <submittedName>
        <fullName evidence="2">Uncharacterized protein</fullName>
    </submittedName>
</protein>
<reference evidence="2 3" key="1">
    <citation type="submission" date="2017-12" db="EMBL/GenBank/DDBJ databases">
        <title>Gene loss provides genomic basis for host adaptation in cereal stripe rust fungi.</title>
        <authorList>
            <person name="Xia C."/>
        </authorList>
    </citation>
    <scope>NUCLEOTIDE SEQUENCE [LARGE SCALE GENOMIC DNA]</scope>
    <source>
        <strain evidence="2 3">93TX-2</strain>
    </source>
</reference>
<keyword evidence="3" id="KW-1185">Reference proteome</keyword>
<dbReference type="VEuPathDB" id="FungiDB:PSHT_14172"/>
<sequence>MRRCWELRAGMNCTRPYVSLDGEDTFNSHQIQPHSPKLPDSPPRPNEDRIESDMTTGKLLARVGQGSEARANSHQESEIWTIGTGWSWRLPQESLITCLLDGTQYQENAPA</sequence>
<name>A0A2S4ULI6_9BASI</name>
<accession>A0A2S4ULI6</accession>
<organism evidence="2 3">
    <name type="scientific">Puccinia striiformis</name>
    <dbReference type="NCBI Taxonomy" id="27350"/>
    <lineage>
        <taxon>Eukaryota</taxon>
        <taxon>Fungi</taxon>
        <taxon>Dikarya</taxon>
        <taxon>Basidiomycota</taxon>
        <taxon>Pucciniomycotina</taxon>
        <taxon>Pucciniomycetes</taxon>
        <taxon>Pucciniales</taxon>
        <taxon>Pucciniaceae</taxon>
        <taxon>Puccinia</taxon>
    </lineage>
</organism>
<evidence type="ECO:0000256" key="1">
    <source>
        <dbReference type="SAM" id="MobiDB-lite"/>
    </source>
</evidence>
<dbReference type="AlphaFoldDB" id="A0A2S4ULI6"/>
<gene>
    <name evidence="2" type="ORF">PSHT_14172</name>
</gene>
<proteinExistence type="predicted"/>
<evidence type="ECO:0000313" key="3">
    <source>
        <dbReference type="Proteomes" id="UP000238274"/>
    </source>
</evidence>
<comment type="caution">
    <text evidence="2">The sequence shown here is derived from an EMBL/GenBank/DDBJ whole genome shotgun (WGS) entry which is preliminary data.</text>
</comment>
<feature type="region of interest" description="Disordered" evidence="1">
    <location>
        <begin position="22"/>
        <end position="51"/>
    </location>
</feature>
<reference evidence="3" key="3">
    <citation type="journal article" date="2018" name="Mol. Plant Microbe Interact.">
        <title>Genome sequence resources for the wheat stripe rust pathogen (Puccinia striiformis f. sp. tritici) and the barley stripe rust pathogen (Puccinia striiformis f. sp. hordei).</title>
        <authorList>
            <person name="Xia C."/>
            <person name="Wang M."/>
            <person name="Yin C."/>
            <person name="Cornejo O.E."/>
            <person name="Hulbert S.H."/>
            <person name="Chen X."/>
        </authorList>
    </citation>
    <scope>NUCLEOTIDE SEQUENCE [LARGE SCALE GENOMIC DNA]</scope>
    <source>
        <strain evidence="3">93TX-2</strain>
    </source>
</reference>
<dbReference type="EMBL" id="PKSM01000307">
    <property type="protein sequence ID" value="POV98168.1"/>
    <property type="molecule type" value="Genomic_DNA"/>
</dbReference>
<dbReference type="Proteomes" id="UP000238274">
    <property type="component" value="Unassembled WGS sequence"/>
</dbReference>